<dbReference type="RefSeq" id="WP_133628686.1">
    <property type="nucleotide sequence ID" value="NZ_SOAZ01000018.1"/>
</dbReference>
<dbReference type="CDD" id="cd03586">
    <property type="entry name" value="PolY_Pol_IV_kappa"/>
    <property type="match status" value="1"/>
</dbReference>
<feature type="active site" evidence="2">
    <location>
        <position position="115"/>
    </location>
</feature>
<dbReference type="SUPFAM" id="SSF56672">
    <property type="entry name" value="DNA/RNA polymerases"/>
    <property type="match status" value="1"/>
</dbReference>
<dbReference type="GO" id="GO:0042276">
    <property type="term" value="P:error-prone translesion synthesis"/>
    <property type="evidence" value="ECO:0007669"/>
    <property type="project" value="TreeGrafter"/>
</dbReference>
<protein>
    <recommendedName>
        <fullName evidence="2">DNA polymerase IV</fullName>
        <shortName evidence="2">Pol IV</shortName>
        <ecNumber evidence="2">2.7.7.7</ecNumber>
    </recommendedName>
</protein>
<dbReference type="HAMAP" id="MF_01113">
    <property type="entry name" value="DNApol_IV"/>
    <property type="match status" value="1"/>
</dbReference>
<keyword evidence="2" id="KW-0548">Nucleotidyltransferase</keyword>
<dbReference type="GO" id="GO:0003887">
    <property type="term" value="F:DNA-directed DNA polymerase activity"/>
    <property type="evidence" value="ECO:0007669"/>
    <property type="project" value="UniProtKB-UniRule"/>
</dbReference>
<comment type="similarity">
    <text evidence="1 2">Belongs to the DNA polymerase type-Y family.</text>
</comment>
<comment type="cofactor">
    <cofactor evidence="2">
        <name>Mg(2+)</name>
        <dbReference type="ChEBI" id="CHEBI:18420"/>
    </cofactor>
    <text evidence="2">Binds 2 magnesium ions per subunit.</text>
</comment>
<keyword evidence="2" id="KW-0460">Magnesium</keyword>
<dbReference type="PANTHER" id="PTHR11076:SF33">
    <property type="entry name" value="DNA POLYMERASE KAPPA"/>
    <property type="match status" value="1"/>
</dbReference>
<evidence type="ECO:0000256" key="2">
    <source>
        <dbReference type="HAMAP-Rule" id="MF_01113"/>
    </source>
</evidence>
<keyword evidence="2" id="KW-0227">DNA damage</keyword>
<dbReference type="InterPro" id="IPR022880">
    <property type="entry name" value="DNApol_IV"/>
</dbReference>
<accession>A0A4R7KAF6</accession>
<dbReference type="Gene3D" id="3.30.70.270">
    <property type="match status" value="1"/>
</dbReference>
<keyword evidence="2" id="KW-0235">DNA replication</keyword>
<dbReference type="EC" id="2.7.7.7" evidence="2"/>
<dbReference type="Gene3D" id="3.40.1170.60">
    <property type="match status" value="1"/>
</dbReference>
<reference evidence="4 5" key="1">
    <citation type="submission" date="2019-03" db="EMBL/GenBank/DDBJ databases">
        <title>Genomic Encyclopedia of Type Strains, Phase IV (KMG-IV): sequencing the most valuable type-strain genomes for metagenomic binning, comparative biology and taxonomic classification.</title>
        <authorList>
            <person name="Goeker M."/>
        </authorList>
    </citation>
    <scope>NUCLEOTIDE SEQUENCE [LARGE SCALE GENOMIC DNA]</scope>
    <source>
        <strain evidence="4 5">DSM 24455</strain>
    </source>
</reference>
<keyword evidence="2" id="KW-0515">Mutator protein</keyword>
<dbReference type="GO" id="GO:0003684">
    <property type="term" value="F:damaged DNA binding"/>
    <property type="evidence" value="ECO:0007669"/>
    <property type="project" value="InterPro"/>
</dbReference>
<comment type="subunit">
    <text evidence="2">Monomer.</text>
</comment>
<dbReference type="InterPro" id="IPR043128">
    <property type="entry name" value="Rev_trsase/Diguanyl_cyclase"/>
</dbReference>
<dbReference type="GO" id="GO:0005829">
    <property type="term" value="C:cytosol"/>
    <property type="evidence" value="ECO:0007669"/>
    <property type="project" value="TreeGrafter"/>
</dbReference>
<feature type="binding site" evidence="2">
    <location>
        <position position="12"/>
    </location>
    <ligand>
        <name>Mg(2+)</name>
        <dbReference type="ChEBI" id="CHEBI:18420"/>
    </ligand>
</feature>
<comment type="subcellular location">
    <subcellularLocation>
        <location evidence="2">Cytoplasm</location>
    </subcellularLocation>
</comment>
<proteinExistence type="inferred from homology"/>
<evidence type="ECO:0000313" key="5">
    <source>
        <dbReference type="Proteomes" id="UP000295325"/>
    </source>
</evidence>
<name>A0A4R7KAF6_9CLOT</name>
<dbReference type="GO" id="GO:0000287">
    <property type="term" value="F:magnesium ion binding"/>
    <property type="evidence" value="ECO:0007669"/>
    <property type="project" value="UniProtKB-UniRule"/>
</dbReference>
<dbReference type="InterPro" id="IPR036775">
    <property type="entry name" value="DNA_pol_Y-fam_lit_finger_sf"/>
</dbReference>
<dbReference type="InterPro" id="IPR050116">
    <property type="entry name" value="DNA_polymerase-Y"/>
</dbReference>
<dbReference type="InterPro" id="IPR043502">
    <property type="entry name" value="DNA/RNA_pol_sf"/>
</dbReference>
<gene>
    <name evidence="2" type="primary">dinB</name>
    <name evidence="4" type="ORF">EDD71_11838</name>
</gene>
<evidence type="ECO:0000313" key="4">
    <source>
        <dbReference type="EMBL" id="TDT51354.1"/>
    </source>
</evidence>
<dbReference type="EMBL" id="SOAZ01000018">
    <property type="protein sequence ID" value="TDT51354.1"/>
    <property type="molecule type" value="Genomic_DNA"/>
</dbReference>
<dbReference type="Proteomes" id="UP000295325">
    <property type="component" value="Unassembled WGS sequence"/>
</dbReference>
<feature type="domain" description="UmuC" evidence="3">
    <location>
        <begin position="8"/>
        <end position="196"/>
    </location>
</feature>
<evidence type="ECO:0000259" key="3">
    <source>
        <dbReference type="PROSITE" id="PS50173"/>
    </source>
</evidence>
<keyword evidence="2" id="KW-0238">DNA-binding</keyword>
<dbReference type="AlphaFoldDB" id="A0A4R7KAF6"/>
<dbReference type="Gene3D" id="3.30.1490.100">
    <property type="entry name" value="DNA polymerase, Y-family, little finger domain"/>
    <property type="match status" value="1"/>
</dbReference>
<dbReference type="InterPro" id="IPR001126">
    <property type="entry name" value="UmuC"/>
</dbReference>
<comment type="catalytic activity">
    <reaction evidence="2">
        <text>DNA(n) + a 2'-deoxyribonucleoside 5'-triphosphate = DNA(n+1) + diphosphate</text>
        <dbReference type="Rhea" id="RHEA:22508"/>
        <dbReference type="Rhea" id="RHEA-COMP:17339"/>
        <dbReference type="Rhea" id="RHEA-COMP:17340"/>
        <dbReference type="ChEBI" id="CHEBI:33019"/>
        <dbReference type="ChEBI" id="CHEBI:61560"/>
        <dbReference type="ChEBI" id="CHEBI:173112"/>
        <dbReference type="EC" id="2.7.7.7"/>
    </reaction>
</comment>
<dbReference type="PROSITE" id="PS50173">
    <property type="entry name" value="UMUC"/>
    <property type="match status" value="1"/>
</dbReference>
<organism evidence="4 5">
    <name type="scientific">Fonticella tunisiensis</name>
    <dbReference type="NCBI Taxonomy" id="1096341"/>
    <lineage>
        <taxon>Bacteria</taxon>
        <taxon>Bacillati</taxon>
        <taxon>Bacillota</taxon>
        <taxon>Clostridia</taxon>
        <taxon>Eubacteriales</taxon>
        <taxon>Clostridiaceae</taxon>
        <taxon>Fonticella</taxon>
    </lineage>
</organism>
<dbReference type="OrthoDB" id="9808813at2"/>
<keyword evidence="2" id="KW-0963">Cytoplasm</keyword>
<dbReference type="GO" id="GO:0006281">
    <property type="term" value="P:DNA repair"/>
    <property type="evidence" value="ECO:0007669"/>
    <property type="project" value="UniProtKB-UniRule"/>
</dbReference>
<comment type="caution">
    <text evidence="4">The sequence shown here is derived from an EMBL/GenBank/DDBJ whole genome shotgun (WGS) entry which is preliminary data.</text>
</comment>
<feature type="site" description="Substrate discrimination" evidence="2">
    <location>
        <position position="17"/>
    </location>
</feature>
<dbReference type="InterPro" id="IPR017961">
    <property type="entry name" value="DNA_pol_Y-fam_little_finger"/>
</dbReference>
<dbReference type="PANTHER" id="PTHR11076">
    <property type="entry name" value="DNA REPAIR POLYMERASE UMUC / TRANSFERASE FAMILY MEMBER"/>
    <property type="match status" value="1"/>
</dbReference>
<dbReference type="Gene3D" id="1.10.150.20">
    <property type="entry name" value="5' to 3' exonuclease, C-terminal subdomain"/>
    <property type="match status" value="1"/>
</dbReference>
<keyword evidence="2" id="KW-0234">DNA repair</keyword>
<comment type="function">
    <text evidence="2">Poorly processive, error-prone DNA polymerase involved in untargeted mutagenesis. Copies undamaged DNA at stalled replication forks, which arise in vivo from mismatched or misaligned primer ends. These misaligned primers can be extended by PolIV. Exhibits no 3'-5' exonuclease (proofreading) activity. May be involved in translesional synthesis, in conjunction with the beta clamp from PolIII.</text>
</comment>
<dbReference type="GO" id="GO:0006261">
    <property type="term" value="P:DNA-templated DNA replication"/>
    <property type="evidence" value="ECO:0007669"/>
    <property type="project" value="UniProtKB-UniRule"/>
</dbReference>
<keyword evidence="5" id="KW-1185">Reference proteome</keyword>
<dbReference type="GO" id="GO:0009432">
    <property type="term" value="P:SOS response"/>
    <property type="evidence" value="ECO:0007669"/>
    <property type="project" value="TreeGrafter"/>
</dbReference>
<evidence type="ECO:0000256" key="1">
    <source>
        <dbReference type="ARBA" id="ARBA00010945"/>
    </source>
</evidence>
<keyword evidence="2" id="KW-0239">DNA-directed DNA polymerase</keyword>
<sequence>MVSSNRIIFHIDVNSAYLSWTSVYNLQHGDTLDLRMVPSVVGGDPRSRHGIVLAKSIPAKKYGIQTGEPLFSARQKCRDLIIVPPMYDLYIRSSNAMVEILREYTPYIQRFSIDECFLDFAGTENIYKDYIELAYKIKDRIREDLGFTVNVGISTNKLLAKVASDLEKPDKVHTLFPHEIREKMWPLPVENLFMVGRATLPKLNKMNIYTIGDLANHDVEILKASLKSHGVLIWNYANGIEDSEVRSCNLPEVKGVGNSTTTSFDVADRKTAHMVLLSLVETASMRLRNLGNCCRLVSVSLKTSSFVNYSHQRKLLTPTNSTRKIAETAYNLFDEIWRGEPIRHLGVYLSELCSSEFYQISFLDDEDTEKSSRLDKAIDAIRLKYGPKAVMRSVFLHSGLKPMMGGVTEDDYPVMTSML</sequence>
<keyword evidence="2" id="KW-0808">Transferase</keyword>
<dbReference type="SUPFAM" id="SSF100879">
    <property type="entry name" value="Lesion bypass DNA polymerase (Y-family), little finger domain"/>
    <property type="match status" value="1"/>
</dbReference>
<feature type="binding site" evidence="2">
    <location>
        <position position="114"/>
    </location>
    <ligand>
        <name>Mg(2+)</name>
        <dbReference type="ChEBI" id="CHEBI:18420"/>
    </ligand>
</feature>
<keyword evidence="2" id="KW-0479">Metal-binding</keyword>
<dbReference type="Pfam" id="PF00817">
    <property type="entry name" value="IMS"/>
    <property type="match status" value="1"/>
</dbReference>
<dbReference type="Pfam" id="PF11799">
    <property type="entry name" value="IMS_C"/>
    <property type="match status" value="1"/>
</dbReference>